<evidence type="ECO:0000256" key="11">
    <source>
        <dbReference type="ARBA" id="ARBA00023137"/>
    </source>
</evidence>
<dbReference type="Pfam" id="PF07714">
    <property type="entry name" value="PK_Tyr_Ser-Thr"/>
    <property type="match status" value="1"/>
</dbReference>
<evidence type="ECO:0000256" key="18">
    <source>
        <dbReference type="SAM" id="MobiDB-lite"/>
    </source>
</evidence>
<evidence type="ECO:0000256" key="8">
    <source>
        <dbReference type="ARBA" id="ARBA00022840"/>
    </source>
</evidence>
<reference evidence="20" key="3">
    <citation type="submission" date="2025-09" db="UniProtKB">
        <authorList>
            <consortium name="Ensembl"/>
        </authorList>
    </citation>
    <scope>IDENTIFICATION</scope>
</reference>
<evidence type="ECO:0000256" key="14">
    <source>
        <dbReference type="ARBA" id="ARBA00023180"/>
    </source>
</evidence>
<name>A0A8C3HBV0_CHRPI</name>
<evidence type="ECO:0000256" key="12">
    <source>
        <dbReference type="ARBA" id="ARBA00023157"/>
    </source>
</evidence>
<dbReference type="Ensembl" id="ENSCPBT00000018539.1">
    <property type="protein sequence ID" value="ENSCPBP00000015661.1"/>
    <property type="gene ID" value="ENSCPBG00000001001.1"/>
</dbReference>
<dbReference type="GO" id="GO:0042127">
    <property type="term" value="P:regulation of cell population proliferation"/>
    <property type="evidence" value="ECO:0007669"/>
    <property type="project" value="TreeGrafter"/>
</dbReference>
<gene>
    <name evidence="20" type="primary">ALK</name>
</gene>
<keyword evidence="13 17" id="KW-0675">Receptor</keyword>
<dbReference type="InterPro" id="IPR020635">
    <property type="entry name" value="Tyr_kinase_cat_dom"/>
</dbReference>
<dbReference type="GeneTree" id="ENSGT00940000159280"/>
<evidence type="ECO:0000256" key="16">
    <source>
        <dbReference type="PROSITE-ProRule" id="PRU10141"/>
    </source>
</evidence>
<evidence type="ECO:0000313" key="21">
    <source>
        <dbReference type="Proteomes" id="UP000694380"/>
    </source>
</evidence>
<dbReference type="PRINTS" id="PR00109">
    <property type="entry name" value="TYRKINASE"/>
</dbReference>
<dbReference type="GO" id="GO:0043235">
    <property type="term" value="C:receptor complex"/>
    <property type="evidence" value="ECO:0007669"/>
    <property type="project" value="TreeGrafter"/>
</dbReference>
<dbReference type="InterPro" id="IPR017441">
    <property type="entry name" value="Protein_kinase_ATP_BS"/>
</dbReference>
<dbReference type="PROSITE" id="PS00239">
    <property type="entry name" value="RECEPTOR_TYR_KIN_II"/>
    <property type="match status" value="1"/>
</dbReference>
<dbReference type="GO" id="GO:0045664">
    <property type="term" value="P:regulation of neuron differentiation"/>
    <property type="evidence" value="ECO:0007669"/>
    <property type="project" value="TreeGrafter"/>
</dbReference>
<dbReference type="Gene3D" id="3.30.200.20">
    <property type="entry name" value="Phosphorylase Kinase, domain 1"/>
    <property type="match status" value="1"/>
</dbReference>
<dbReference type="PROSITE" id="PS00107">
    <property type="entry name" value="PROTEIN_KINASE_ATP"/>
    <property type="match status" value="1"/>
</dbReference>
<keyword evidence="11" id="KW-0829">Tyrosine-protein kinase</keyword>
<feature type="binding site" evidence="16">
    <location>
        <position position="185"/>
    </location>
    <ligand>
        <name>ATP</name>
        <dbReference type="ChEBI" id="CHEBI:30616"/>
    </ligand>
</feature>
<evidence type="ECO:0000256" key="6">
    <source>
        <dbReference type="ARBA" id="ARBA00022741"/>
    </source>
</evidence>
<dbReference type="SMART" id="SM00219">
    <property type="entry name" value="TyrKc"/>
    <property type="match status" value="1"/>
</dbReference>
<reference evidence="20" key="2">
    <citation type="submission" date="2025-08" db="UniProtKB">
        <authorList>
            <consortium name="Ensembl"/>
        </authorList>
    </citation>
    <scope>IDENTIFICATION</scope>
</reference>
<dbReference type="GO" id="GO:0005886">
    <property type="term" value="C:plasma membrane"/>
    <property type="evidence" value="ECO:0007669"/>
    <property type="project" value="UniProtKB-SubCell"/>
</dbReference>
<evidence type="ECO:0000256" key="2">
    <source>
        <dbReference type="ARBA" id="ARBA00022475"/>
    </source>
</evidence>
<dbReference type="GO" id="GO:0005524">
    <property type="term" value="F:ATP binding"/>
    <property type="evidence" value="ECO:0007669"/>
    <property type="project" value="UniProtKB-UniRule"/>
</dbReference>
<dbReference type="PANTHER" id="PTHR24416:SF604">
    <property type="entry name" value="RECEPTOR PROTEIN-TYROSINE KINASE"/>
    <property type="match status" value="1"/>
</dbReference>
<dbReference type="GO" id="GO:0007169">
    <property type="term" value="P:cell surface receptor protein tyrosine kinase signaling pathway"/>
    <property type="evidence" value="ECO:0007669"/>
    <property type="project" value="InterPro"/>
</dbReference>
<keyword evidence="17" id="KW-0597">Phosphoprotein</keyword>
<sequence length="607" mass="67412">PEMDGEDGVSFISPLGTLYTPALKVTEGHGEVAIKLHLNCSHCELDECRVDLETQKVICFCEPGTDLADDGVSCVGKKVRGGRGSFGMGRSMSEYIVKASLMTWTLELQSPEYKLSRLRTSTIMTDYNPNYCFAGKTTSISDLKEVPRKNISLIRGLGHGAFGEVYEGQVVGIPSDPSPLQVAVKTLPEMCSEQDELDFLMEALIISKFNHQNIVRCIGVSLQALPRFILLELMAGGDLKSFLRETRPRPSQPSSLCMLDLLHVARDIACGCQYLEENHFIHRDIAARNCLLTCQGPGRVAKIGDFGMARDIYRASYYRKGGCAMLPVKWMPPEAFMEGIFTSKTDTWSFGVLLWEIFSLGYMPYPSKSNQEVLEFVTNGGRMDPPKNCPGPVYRIMTQCWQHQPEDRPNFAIILERIEYCTQDPDVITTALPVEYGPSIEEEEKVPMRPEDPKAIPPLVISPHQKREGDKQALPSPPPLGSRNKPTNLWNPTYGSWFAEKPVIKNNSLLEKEVSERENLGHEGNCTVGPGVVTSRLPGSSLLLEPSSLTASVKEVPLFRLRHFPCGNVNYGYQQQGLPLETSAPPCASNYEDSVLRNKSHVVHQGP</sequence>
<keyword evidence="12" id="KW-1015">Disulfide bond</keyword>
<keyword evidence="4 17" id="KW-0812">Transmembrane</keyword>
<evidence type="ECO:0000313" key="20">
    <source>
        <dbReference type="Ensembl" id="ENSCPBP00000015661.1"/>
    </source>
</evidence>
<evidence type="ECO:0000256" key="17">
    <source>
        <dbReference type="RuleBase" id="RU000312"/>
    </source>
</evidence>
<protein>
    <recommendedName>
        <fullName evidence="17">Tyrosine-protein kinase receptor</fullName>
        <ecNumber evidence="17">2.7.10.1</ecNumber>
    </recommendedName>
</protein>
<dbReference type="CDD" id="cd05036">
    <property type="entry name" value="PTKc_ALK_LTK"/>
    <property type="match status" value="1"/>
</dbReference>
<feature type="compositionally biased region" description="Basic and acidic residues" evidence="18">
    <location>
        <begin position="445"/>
        <end position="454"/>
    </location>
</feature>
<evidence type="ECO:0000256" key="3">
    <source>
        <dbReference type="ARBA" id="ARBA00022679"/>
    </source>
</evidence>
<evidence type="ECO:0000256" key="7">
    <source>
        <dbReference type="ARBA" id="ARBA00022777"/>
    </source>
</evidence>
<dbReference type="InterPro" id="IPR002011">
    <property type="entry name" value="Tyr_kinase_rcpt_2_CS"/>
</dbReference>
<comment type="similarity">
    <text evidence="17">Belongs to the protein kinase superfamily. Tyr protein kinase family. Insulin receptor subfamily.</text>
</comment>
<dbReference type="PANTHER" id="PTHR24416">
    <property type="entry name" value="TYROSINE-PROTEIN KINASE RECEPTOR"/>
    <property type="match status" value="1"/>
</dbReference>
<dbReference type="FunFam" id="3.30.200.20:FF:000117">
    <property type="entry name" value="Tyrosine-protein kinase receptor"/>
    <property type="match status" value="1"/>
</dbReference>
<dbReference type="InterPro" id="IPR008266">
    <property type="entry name" value="Tyr_kinase_AS"/>
</dbReference>
<keyword evidence="10" id="KW-0472">Membrane</keyword>
<comment type="subcellular location">
    <subcellularLocation>
        <location evidence="1">Cell membrane</location>
        <topology evidence="1">Single-pass type I membrane protein</topology>
    </subcellularLocation>
</comment>
<evidence type="ECO:0000259" key="19">
    <source>
        <dbReference type="PROSITE" id="PS50011"/>
    </source>
</evidence>
<dbReference type="Proteomes" id="UP000694380">
    <property type="component" value="Chromosome 3"/>
</dbReference>
<dbReference type="FunFam" id="1.10.510.10:FF:000113">
    <property type="entry name" value="Tyrosine-protein kinase receptor"/>
    <property type="match status" value="1"/>
</dbReference>
<evidence type="ECO:0000256" key="1">
    <source>
        <dbReference type="ARBA" id="ARBA00004251"/>
    </source>
</evidence>
<evidence type="ECO:0000256" key="4">
    <source>
        <dbReference type="ARBA" id="ARBA00022692"/>
    </source>
</evidence>
<keyword evidence="3" id="KW-0808">Transferase</keyword>
<keyword evidence="9" id="KW-1133">Transmembrane helix</keyword>
<comment type="catalytic activity">
    <reaction evidence="15 17">
        <text>L-tyrosyl-[protein] + ATP = O-phospho-L-tyrosyl-[protein] + ADP + H(+)</text>
        <dbReference type="Rhea" id="RHEA:10596"/>
        <dbReference type="Rhea" id="RHEA-COMP:10136"/>
        <dbReference type="Rhea" id="RHEA-COMP:20101"/>
        <dbReference type="ChEBI" id="CHEBI:15378"/>
        <dbReference type="ChEBI" id="CHEBI:30616"/>
        <dbReference type="ChEBI" id="CHEBI:46858"/>
        <dbReference type="ChEBI" id="CHEBI:61978"/>
        <dbReference type="ChEBI" id="CHEBI:456216"/>
        <dbReference type="EC" id="2.7.10.1"/>
    </reaction>
</comment>
<dbReference type="Gene3D" id="1.10.510.10">
    <property type="entry name" value="Transferase(Phosphotransferase) domain 1"/>
    <property type="match status" value="1"/>
</dbReference>
<dbReference type="InterPro" id="IPR000719">
    <property type="entry name" value="Prot_kinase_dom"/>
</dbReference>
<feature type="domain" description="Protein kinase" evidence="19">
    <location>
        <begin position="151"/>
        <end position="427"/>
    </location>
</feature>
<evidence type="ECO:0000256" key="9">
    <source>
        <dbReference type="ARBA" id="ARBA00022989"/>
    </source>
</evidence>
<evidence type="ECO:0000256" key="13">
    <source>
        <dbReference type="ARBA" id="ARBA00023170"/>
    </source>
</evidence>
<dbReference type="InterPro" id="IPR011009">
    <property type="entry name" value="Kinase-like_dom_sf"/>
</dbReference>
<evidence type="ECO:0000256" key="15">
    <source>
        <dbReference type="ARBA" id="ARBA00051243"/>
    </source>
</evidence>
<keyword evidence="5" id="KW-0732">Signal</keyword>
<dbReference type="AlphaFoldDB" id="A0A8C3HBV0"/>
<dbReference type="EC" id="2.7.10.1" evidence="17"/>
<keyword evidence="6 16" id="KW-0547">Nucleotide-binding</keyword>
<dbReference type="InterPro" id="IPR050122">
    <property type="entry name" value="RTK"/>
</dbReference>
<dbReference type="InterPro" id="IPR001245">
    <property type="entry name" value="Ser-Thr/Tyr_kinase_cat_dom"/>
</dbReference>
<keyword evidence="8 16" id="KW-0067">ATP-binding</keyword>
<keyword evidence="21" id="KW-1185">Reference proteome</keyword>
<evidence type="ECO:0000256" key="10">
    <source>
        <dbReference type="ARBA" id="ARBA00023136"/>
    </source>
</evidence>
<dbReference type="PROSITE" id="PS50011">
    <property type="entry name" value="PROTEIN_KINASE_DOM"/>
    <property type="match status" value="1"/>
</dbReference>
<reference evidence="20" key="1">
    <citation type="journal article" date="2015" name="Genome Biol. Evol.">
        <title>Physical Mapping and Refinement of the Painted Turtle Genome (Chrysemys picta) Inform Amniote Genome Evolution and Challenge Turtle-Bird Chromosomal Conservation.</title>
        <authorList>
            <person name="Badenhorst D."/>
            <person name="Hillier L.W."/>
            <person name="Literman R."/>
            <person name="Montiel E.E."/>
            <person name="Radhakrishnan S."/>
            <person name="Shen Y."/>
            <person name="Minx P."/>
            <person name="Janes D.E."/>
            <person name="Warren W.C."/>
            <person name="Edwards S.V."/>
            <person name="Valenzuela N."/>
        </authorList>
    </citation>
    <scope>NUCLEOTIDE SEQUENCE [LARGE SCALE GENOMIC DNA]</scope>
</reference>
<keyword evidence="2" id="KW-1003">Cell membrane</keyword>
<organism evidence="20 21">
    <name type="scientific">Chrysemys picta bellii</name>
    <name type="common">Western painted turtle</name>
    <name type="synonym">Emys bellii</name>
    <dbReference type="NCBI Taxonomy" id="8478"/>
    <lineage>
        <taxon>Eukaryota</taxon>
        <taxon>Metazoa</taxon>
        <taxon>Chordata</taxon>
        <taxon>Craniata</taxon>
        <taxon>Vertebrata</taxon>
        <taxon>Euteleostomi</taxon>
        <taxon>Archelosauria</taxon>
        <taxon>Testudinata</taxon>
        <taxon>Testudines</taxon>
        <taxon>Cryptodira</taxon>
        <taxon>Durocryptodira</taxon>
        <taxon>Testudinoidea</taxon>
        <taxon>Emydidae</taxon>
        <taxon>Chrysemys</taxon>
    </lineage>
</organism>
<dbReference type="PROSITE" id="PS00109">
    <property type="entry name" value="PROTEIN_KINASE_TYR"/>
    <property type="match status" value="1"/>
</dbReference>
<dbReference type="SUPFAM" id="SSF56112">
    <property type="entry name" value="Protein kinase-like (PK-like)"/>
    <property type="match status" value="1"/>
</dbReference>
<keyword evidence="7" id="KW-0418">Kinase</keyword>
<accession>A0A8C3HBV0</accession>
<dbReference type="GO" id="GO:0004714">
    <property type="term" value="F:transmembrane receptor protein tyrosine kinase activity"/>
    <property type="evidence" value="ECO:0007669"/>
    <property type="project" value="UniProtKB-EC"/>
</dbReference>
<evidence type="ECO:0000256" key="5">
    <source>
        <dbReference type="ARBA" id="ARBA00022729"/>
    </source>
</evidence>
<feature type="region of interest" description="Disordered" evidence="18">
    <location>
        <begin position="441"/>
        <end position="486"/>
    </location>
</feature>
<proteinExistence type="inferred from homology"/>
<keyword evidence="14" id="KW-0325">Glycoprotein</keyword>